<evidence type="ECO:0000256" key="4">
    <source>
        <dbReference type="ARBA" id="ARBA00022490"/>
    </source>
</evidence>
<proteinExistence type="inferred from homology"/>
<name>A0A316Z9V5_9BASI</name>
<dbReference type="AlphaFoldDB" id="A0A316Z9V5"/>
<dbReference type="GeneID" id="37272123"/>
<evidence type="ECO:0000313" key="9">
    <source>
        <dbReference type="EMBL" id="PWN98480.1"/>
    </source>
</evidence>
<dbReference type="Gene3D" id="3.90.105.20">
    <property type="match status" value="1"/>
</dbReference>
<dbReference type="Pfam" id="PF00466">
    <property type="entry name" value="Ribosomal_L10"/>
    <property type="match status" value="1"/>
</dbReference>
<evidence type="ECO:0000313" key="10">
    <source>
        <dbReference type="Proteomes" id="UP000245946"/>
    </source>
</evidence>
<dbReference type="PANTHER" id="PTHR45841">
    <property type="entry name" value="MRNA TURNOVER PROTEIN 4 MRTO4"/>
    <property type="match status" value="1"/>
</dbReference>
<dbReference type="InterPro" id="IPR051742">
    <property type="entry name" value="Ribosome_Assembly_uL10"/>
</dbReference>
<evidence type="ECO:0000256" key="3">
    <source>
        <dbReference type="ARBA" id="ARBA00011117"/>
    </source>
</evidence>
<comment type="similarity">
    <text evidence="2 6">Belongs to the universal ribosomal protein uL10 family.</text>
</comment>
<feature type="domain" description="Large ribosomal subunit protein uL10-like insertion" evidence="8">
    <location>
        <begin position="125"/>
        <end position="202"/>
    </location>
</feature>
<protein>
    <recommendedName>
        <fullName evidence="6">Ribosome assembly factor mrt4</fullName>
    </recommendedName>
</protein>
<gene>
    <name evidence="9" type="ORF">FA09DRAFT_343130</name>
</gene>
<dbReference type="OrthoDB" id="10262308at2759"/>
<dbReference type="GO" id="GO:0000027">
    <property type="term" value="P:ribosomal large subunit assembly"/>
    <property type="evidence" value="ECO:0007669"/>
    <property type="project" value="InterPro"/>
</dbReference>
<dbReference type="InterPro" id="IPR001790">
    <property type="entry name" value="Ribosomal_uL10"/>
</dbReference>
<comment type="function">
    <text evidence="1 6">Component of the ribosome assembly machinery. Nuclear paralog of the ribosomal protein P0, it binds pre-60S subunits at an early stage of assembly in the nucleolus, and is replaced by P0 in cytoplasmic pre-60S subunits and mature 80S ribosomes.</text>
</comment>
<evidence type="ECO:0000256" key="7">
    <source>
        <dbReference type="SAM" id="MobiDB-lite"/>
    </source>
</evidence>
<dbReference type="GO" id="GO:0003723">
    <property type="term" value="F:RNA binding"/>
    <property type="evidence" value="ECO:0007669"/>
    <property type="project" value="TreeGrafter"/>
</dbReference>
<evidence type="ECO:0000256" key="2">
    <source>
        <dbReference type="ARBA" id="ARBA00008889"/>
    </source>
</evidence>
<dbReference type="RefSeq" id="XP_025598759.1">
    <property type="nucleotide sequence ID" value="XM_025744579.1"/>
</dbReference>
<keyword evidence="5 6" id="KW-0539">Nucleus</keyword>
<dbReference type="FunFam" id="3.90.105.20:FF:000003">
    <property type="entry name" value="Ribosome assembly factor mrt4"/>
    <property type="match status" value="1"/>
</dbReference>
<dbReference type="SUPFAM" id="SSF160369">
    <property type="entry name" value="Ribosomal protein L10-like"/>
    <property type="match status" value="1"/>
</dbReference>
<dbReference type="PANTHER" id="PTHR45841:SF1">
    <property type="entry name" value="MRNA TURNOVER PROTEIN 4 HOMOLOG"/>
    <property type="match status" value="1"/>
</dbReference>
<dbReference type="Proteomes" id="UP000245946">
    <property type="component" value="Unassembled WGS sequence"/>
</dbReference>
<dbReference type="FunFam" id="3.30.70.1730:FF:000005">
    <property type="entry name" value="Ribosome assembly factor mrt4"/>
    <property type="match status" value="1"/>
</dbReference>
<feature type="compositionally biased region" description="Acidic residues" evidence="7">
    <location>
        <begin position="269"/>
        <end position="289"/>
    </location>
</feature>
<dbReference type="InterPro" id="IPR033867">
    <property type="entry name" value="Mrt4"/>
</dbReference>
<evidence type="ECO:0000256" key="6">
    <source>
        <dbReference type="RuleBase" id="RU364039"/>
    </source>
</evidence>
<comment type="subunit">
    <text evidence="3 6">Associates with the pre-60S ribosomal particle.</text>
</comment>
<comment type="subcellular location">
    <subcellularLocation>
        <location evidence="6">Cytoplasm</location>
    </subcellularLocation>
    <subcellularLocation>
        <location evidence="6">Nucleus</location>
        <location evidence="6">Nucleolus</location>
    </subcellularLocation>
</comment>
<evidence type="ECO:0000256" key="5">
    <source>
        <dbReference type="ARBA" id="ARBA00023242"/>
    </source>
</evidence>
<feature type="region of interest" description="Disordered" evidence="7">
    <location>
        <begin position="239"/>
        <end position="299"/>
    </location>
</feature>
<dbReference type="CDD" id="cd05796">
    <property type="entry name" value="Ribosomal_P0_like"/>
    <property type="match status" value="1"/>
</dbReference>
<dbReference type="Pfam" id="PF17777">
    <property type="entry name" value="RL10P_insert"/>
    <property type="match status" value="1"/>
</dbReference>
<dbReference type="GO" id="GO:0000956">
    <property type="term" value="P:nuclear-transcribed mRNA catabolic process"/>
    <property type="evidence" value="ECO:0007669"/>
    <property type="project" value="TreeGrafter"/>
</dbReference>
<dbReference type="GO" id="GO:0030687">
    <property type="term" value="C:preribosome, large subunit precursor"/>
    <property type="evidence" value="ECO:0007669"/>
    <property type="project" value="TreeGrafter"/>
</dbReference>
<organism evidence="9 10">
    <name type="scientific">Tilletiopsis washingtonensis</name>
    <dbReference type="NCBI Taxonomy" id="58919"/>
    <lineage>
        <taxon>Eukaryota</taxon>
        <taxon>Fungi</taxon>
        <taxon>Dikarya</taxon>
        <taxon>Basidiomycota</taxon>
        <taxon>Ustilaginomycotina</taxon>
        <taxon>Exobasidiomycetes</taxon>
        <taxon>Entylomatales</taxon>
        <taxon>Entylomatales incertae sedis</taxon>
        <taxon>Tilletiopsis</taxon>
    </lineage>
</organism>
<dbReference type="STRING" id="58919.A0A316Z9V5"/>
<dbReference type="InterPro" id="IPR043164">
    <property type="entry name" value="Ribosomal_uL10-like_insert_sf"/>
</dbReference>
<evidence type="ECO:0000259" key="8">
    <source>
        <dbReference type="Pfam" id="PF17777"/>
    </source>
</evidence>
<keyword evidence="10" id="KW-1185">Reference proteome</keyword>
<dbReference type="GO" id="GO:0006364">
    <property type="term" value="P:rRNA processing"/>
    <property type="evidence" value="ECO:0007669"/>
    <property type="project" value="TreeGrafter"/>
</dbReference>
<dbReference type="Gene3D" id="3.30.70.1730">
    <property type="match status" value="1"/>
</dbReference>
<keyword evidence="6" id="KW-0690">Ribosome biogenesis</keyword>
<dbReference type="EMBL" id="KZ819291">
    <property type="protein sequence ID" value="PWN98480.1"/>
    <property type="molecule type" value="Genomic_DNA"/>
</dbReference>
<dbReference type="GO" id="GO:0005730">
    <property type="term" value="C:nucleolus"/>
    <property type="evidence" value="ECO:0007669"/>
    <property type="project" value="UniProtKB-SubCell"/>
</dbReference>
<dbReference type="InterPro" id="IPR043141">
    <property type="entry name" value="Ribosomal_uL10-like_sf"/>
</dbReference>
<keyword evidence="4 6" id="KW-0963">Cytoplasm</keyword>
<sequence>MPASRRDKVISLTAVQKKGRPAKSNLMDAVRAAAQTHAYIWVLSVAGMRTKYLSEVRDLWKGSKICFGRVRVMARALGETEEEECREGVRGISKLLAGPVGLLFTDELPAAVIDWFDTYSRQDFARAGNRATQDVVLPEGPLMMRTDPPETLPHPLEPQLRKLGLPTQLKRGVPTLLREHVVCKKGQVLTADAAQILKHLLIQDATFQIVPLAHWDASTSSVTRMELSAAQKQAVGKLHELGASKRAGNGSRAKKPKGVLLNDPNAPAESEEEEEEEESDEEMEEEDKVDESMMLPAGL</sequence>
<evidence type="ECO:0000256" key="1">
    <source>
        <dbReference type="ARBA" id="ARBA00004046"/>
    </source>
</evidence>
<accession>A0A316Z9V5</accession>
<reference evidence="9 10" key="1">
    <citation type="journal article" date="2018" name="Mol. Biol. Evol.">
        <title>Broad Genomic Sampling Reveals a Smut Pathogenic Ancestry of the Fungal Clade Ustilaginomycotina.</title>
        <authorList>
            <person name="Kijpornyongpan T."/>
            <person name="Mondo S.J."/>
            <person name="Barry K."/>
            <person name="Sandor L."/>
            <person name="Lee J."/>
            <person name="Lipzen A."/>
            <person name="Pangilinan J."/>
            <person name="LaButti K."/>
            <person name="Hainaut M."/>
            <person name="Henrissat B."/>
            <person name="Grigoriev I.V."/>
            <person name="Spatafora J.W."/>
            <person name="Aime M.C."/>
        </authorList>
    </citation>
    <scope>NUCLEOTIDE SEQUENCE [LARGE SCALE GENOMIC DNA]</scope>
    <source>
        <strain evidence="9 10">MCA 4186</strain>
    </source>
</reference>
<dbReference type="InterPro" id="IPR040637">
    <property type="entry name" value="Ribosomal_uL10-like_insert"/>
</dbReference>
<dbReference type="GO" id="GO:0005737">
    <property type="term" value="C:cytoplasm"/>
    <property type="evidence" value="ECO:0007669"/>
    <property type="project" value="UniProtKB-SubCell"/>
</dbReference>